<evidence type="ECO:0000256" key="4">
    <source>
        <dbReference type="ARBA" id="ARBA00023136"/>
    </source>
</evidence>
<dbReference type="SUPFAM" id="SSF103473">
    <property type="entry name" value="MFS general substrate transporter"/>
    <property type="match status" value="1"/>
</dbReference>
<feature type="domain" description="Major facilitator superfamily (MFS) profile" evidence="6">
    <location>
        <begin position="36"/>
        <end position="446"/>
    </location>
</feature>
<dbReference type="GO" id="GO:0061513">
    <property type="term" value="F:glucose 6-phosphate:phosphate antiporter activity"/>
    <property type="evidence" value="ECO:0007669"/>
    <property type="project" value="TreeGrafter"/>
</dbReference>
<dbReference type="PROSITE" id="PS50850">
    <property type="entry name" value="MFS"/>
    <property type="match status" value="1"/>
</dbReference>
<dbReference type="InterPro" id="IPR036259">
    <property type="entry name" value="MFS_trans_sf"/>
</dbReference>
<evidence type="ECO:0000256" key="2">
    <source>
        <dbReference type="ARBA" id="ARBA00022692"/>
    </source>
</evidence>
<feature type="transmembrane region" description="Helical" evidence="5">
    <location>
        <begin position="190"/>
        <end position="210"/>
    </location>
</feature>
<dbReference type="InterPro" id="IPR011701">
    <property type="entry name" value="MFS"/>
</dbReference>
<proteinExistence type="predicted"/>
<protein>
    <submittedName>
        <fullName evidence="7">MFS transporter</fullName>
    </submittedName>
</protein>
<evidence type="ECO:0000256" key="5">
    <source>
        <dbReference type="SAM" id="Phobius"/>
    </source>
</evidence>
<name>A0A851GBF5_9BACT</name>
<feature type="transmembrane region" description="Helical" evidence="5">
    <location>
        <begin position="379"/>
        <end position="401"/>
    </location>
</feature>
<evidence type="ECO:0000313" key="7">
    <source>
        <dbReference type="EMBL" id="NWK55078.1"/>
    </source>
</evidence>
<dbReference type="InterPro" id="IPR051337">
    <property type="entry name" value="OPA_Antiporter"/>
</dbReference>
<feature type="transmembrane region" description="Helical" evidence="5">
    <location>
        <begin position="74"/>
        <end position="93"/>
    </location>
</feature>
<organism evidence="7 8">
    <name type="scientific">Oceaniferula marina</name>
    <dbReference type="NCBI Taxonomy" id="2748318"/>
    <lineage>
        <taxon>Bacteria</taxon>
        <taxon>Pseudomonadati</taxon>
        <taxon>Verrucomicrobiota</taxon>
        <taxon>Verrucomicrobiia</taxon>
        <taxon>Verrucomicrobiales</taxon>
        <taxon>Verrucomicrobiaceae</taxon>
        <taxon>Oceaniferula</taxon>
    </lineage>
</organism>
<sequence>MIRSLLSFFKTGTPLPCTDRDPKEISRQLTTRKWKIIIGTTLGYGIFYVARLSMSVVKKPILDEGILTTDELGQIGAALFFAYALGKFTNGFLADYANIKRFMSFGLLISALLNLALGFTSGFFTFVVLWGLNGWFQSMGAAPAISSISNWVPRKQMGTVYGWFSVSHNIGEGLSFVCTALLVGAMGWRWGFIGAGIAGVIGSVFLYWMLSDKPETYRLPPVNTYQGKEHQGKTIGKEQLAVLLNPLVWIIGLSSALMYVSRYAVNNWCILFLQEQKGYSLLDASGTMSIYAIVGIFGSISAGWISDMFFHSRRGPVTIFYGLLQTGGMCLVFLTPAHWFWADKLGLGLFGFATGGLLVLLGGLIAVDIAGKKAAGAAMGIIGIFSYIGAGCQEGISGALIKSTPTVVDGVETKIYDFTTVITFWIGASLVSIILASLFFYLSMRKKKQASDSSIAGD</sequence>
<feature type="transmembrane region" description="Helical" evidence="5">
    <location>
        <begin position="240"/>
        <end position="260"/>
    </location>
</feature>
<dbReference type="EMBL" id="JACBAZ010000002">
    <property type="protein sequence ID" value="NWK55078.1"/>
    <property type="molecule type" value="Genomic_DNA"/>
</dbReference>
<comment type="subcellular location">
    <subcellularLocation>
        <location evidence="1">Endomembrane system</location>
        <topology evidence="1">Multi-pass membrane protein</topology>
    </subcellularLocation>
</comment>
<feature type="transmembrane region" description="Helical" evidence="5">
    <location>
        <begin position="36"/>
        <end position="54"/>
    </location>
</feature>
<dbReference type="Proteomes" id="UP000557872">
    <property type="component" value="Unassembled WGS sequence"/>
</dbReference>
<dbReference type="GO" id="GO:0012505">
    <property type="term" value="C:endomembrane system"/>
    <property type="evidence" value="ECO:0007669"/>
    <property type="project" value="UniProtKB-SubCell"/>
</dbReference>
<dbReference type="PANTHER" id="PTHR43826:SF7">
    <property type="entry name" value="PROTEIN UHPC, PUTATIVE-RELATED"/>
    <property type="match status" value="1"/>
</dbReference>
<gene>
    <name evidence="7" type="ORF">HW115_05620</name>
</gene>
<evidence type="ECO:0000256" key="1">
    <source>
        <dbReference type="ARBA" id="ARBA00004127"/>
    </source>
</evidence>
<feature type="transmembrane region" description="Helical" evidence="5">
    <location>
        <begin position="421"/>
        <end position="442"/>
    </location>
</feature>
<dbReference type="GO" id="GO:0035435">
    <property type="term" value="P:phosphate ion transmembrane transport"/>
    <property type="evidence" value="ECO:0007669"/>
    <property type="project" value="TreeGrafter"/>
</dbReference>
<dbReference type="InterPro" id="IPR020846">
    <property type="entry name" value="MFS_dom"/>
</dbReference>
<feature type="transmembrane region" description="Helical" evidence="5">
    <location>
        <begin position="288"/>
        <end position="306"/>
    </location>
</feature>
<comment type="caution">
    <text evidence="7">The sequence shown here is derived from an EMBL/GenBank/DDBJ whole genome shotgun (WGS) entry which is preliminary data.</text>
</comment>
<dbReference type="InterPro" id="IPR000849">
    <property type="entry name" value="Sugar_P_transporter"/>
</dbReference>
<evidence type="ECO:0000256" key="3">
    <source>
        <dbReference type="ARBA" id="ARBA00022989"/>
    </source>
</evidence>
<keyword evidence="3 5" id="KW-1133">Transmembrane helix</keyword>
<evidence type="ECO:0000313" key="8">
    <source>
        <dbReference type="Proteomes" id="UP000557872"/>
    </source>
</evidence>
<dbReference type="Gene3D" id="1.20.1250.20">
    <property type="entry name" value="MFS general substrate transporter like domains"/>
    <property type="match status" value="2"/>
</dbReference>
<dbReference type="PANTHER" id="PTHR43826">
    <property type="entry name" value="GLUCOSE-6-PHOSPHATE EXCHANGER SLC37A4"/>
    <property type="match status" value="1"/>
</dbReference>
<dbReference type="Pfam" id="PF07690">
    <property type="entry name" value="MFS_1"/>
    <property type="match status" value="1"/>
</dbReference>
<feature type="transmembrane region" description="Helical" evidence="5">
    <location>
        <begin position="105"/>
        <end position="129"/>
    </location>
</feature>
<keyword evidence="2 5" id="KW-0812">Transmembrane</keyword>
<feature type="transmembrane region" description="Helical" evidence="5">
    <location>
        <begin position="318"/>
        <end position="341"/>
    </location>
</feature>
<keyword evidence="8" id="KW-1185">Reference proteome</keyword>
<keyword evidence="4 5" id="KW-0472">Membrane</keyword>
<dbReference type="GO" id="GO:0005886">
    <property type="term" value="C:plasma membrane"/>
    <property type="evidence" value="ECO:0007669"/>
    <property type="project" value="TreeGrafter"/>
</dbReference>
<evidence type="ECO:0000259" key="6">
    <source>
        <dbReference type="PROSITE" id="PS50850"/>
    </source>
</evidence>
<reference evidence="7 8" key="1">
    <citation type="submission" date="2020-07" db="EMBL/GenBank/DDBJ databases">
        <title>Roseicoccus Jingziensis gen. nov., sp. nov., isolated from coastal seawater.</title>
        <authorList>
            <person name="Feng X."/>
        </authorList>
    </citation>
    <scope>NUCLEOTIDE SEQUENCE [LARGE SCALE GENOMIC DNA]</scope>
    <source>
        <strain evidence="7 8">N1E253</strain>
    </source>
</reference>
<dbReference type="PIRSF" id="PIRSF002808">
    <property type="entry name" value="Hexose_phosphate_transp"/>
    <property type="match status" value="1"/>
</dbReference>
<dbReference type="AlphaFoldDB" id="A0A851GBF5"/>
<feature type="transmembrane region" description="Helical" evidence="5">
    <location>
        <begin position="347"/>
        <end position="367"/>
    </location>
</feature>
<dbReference type="RefSeq" id="WP_178931619.1">
    <property type="nucleotide sequence ID" value="NZ_JACBAZ010000002.1"/>
</dbReference>
<accession>A0A851GBF5</accession>